<keyword evidence="7" id="KW-1185">Reference proteome</keyword>
<keyword evidence="1" id="KW-0547">Nucleotide-binding</keyword>
<dbReference type="PROSITE" id="PS51192">
    <property type="entry name" value="HELICASE_ATP_BIND_1"/>
    <property type="match status" value="1"/>
</dbReference>
<dbReference type="SMART" id="SM00487">
    <property type="entry name" value="DEXDc"/>
    <property type="match status" value="1"/>
</dbReference>
<evidence type="ECO:0000259" key="4">
    <source>
        <dbReference type="PROSITE" id="PS51192"/>
    </source>
</evidence>
<dbReference type="SMART" id="SM00490">
    <property type="entry name" value="HELICc"/>
    <property type="match status" value="1"/>
</dbReference>
<dbReference type="GO" id="GO:0006302">
    <property type="term" value="P:double-strand break repair"/>
    <property type="evidence" value="ECO:0007669"/>
    <property type="project" value="TreeGrafter"/>
</dbReference>
<feature type="domain" description="Helicase C-terminal" evidence="5">
    <location>
        <begin position="303"/>
        <end position="459"/>
    </location>
</feature>
<evidence type="ECO:0000313" key="7">
    <source>
        <dbReference type="Proteomes" id="UP000199444"/>
    </source>
</evidence>
<dbReference type="Pfam" id="PF00271">
    <property type="entry name" value="Helicase_C"/>
    <property type="match status" value="1"/>
</dbReference>
<keyword evidence="3" id="KW-0238">DNA-binding</keyword>
<dbReference type="PANTHER" id="PTHR30580">
    <property type="entry name" value="PRIMOSOMAL PROTEIN N"/>
    <property type="match status" value="1"/>
</dbReference>
<dbReference type="Gene3D" id="3.40.50.300">
    <property type="entry name" value="P-loop containing nucleotide triphosphate hydrolases"/>
    <property type="match status" value="2"/>
</dbReference>
<evidence type="ECO:0000256" key="1">
    <source>
        <dbReference type="ARBA" id="ARBA00022741"/>
    </source>
</evidence>
<dbReference type="GO" id="GO:0043138">
    <property type="term" value="F:3'-5' DNA helicase activity"/>
    <property type="evidence" value="ECO:0007669"/>
    <property type="project" value="TreeGrafter"/>
</dbReference>
<dbReference type="GO" id="GO:0006310">
    <property type="term" value="P:DNA recombination"/>
    <property type="evidence" value="ECO:0007669"/>
    <property type="project" value="TreeGrafter"/>
</dbReference>
<dbReference type="GO" id="GO:0003677">
    <property type="term" value="F:DNA binding"/>
    <property type="evidence" value="ECO:0007669"/>
    <property type="project" value="UniProtKB-KW"/>
</dbReference>
<keyword evidence="2" id="KW-0067">ATP-binding</keyword>
<evidence type="ECO:0000256" key="2">
    <source>
        <dbReference type="ARBA" id="ARBA00022840"/>
    </source>
</evidence>
<dbReference type="SUPFAM" id="SSF52540">
    <property type="entry name" value="P-loop containing nucleoside triphosphate hydrolases"/>
    <property type="match status" value="1"/>
</dbReference>
<dbReference type="AlphaFoldDB" id="A0A1H0ZCE3"/>
<dbReference type="Pfam" id="PF04851">
    <property type="entry name" value="ResIII"/>
    <property type="match status" value="1"/>
</dbReference>
<gene>
    <name evidence="6" type="ORF">SAMN05216231_1146</name>
</gene>
<dbReference type="STRING" id="553311.SAMN05216231_1146"/>
<sequence length="459" mass="52552">MFYNPDNESINRYSGKLLLRREIPVDEATFKQLLHSSFFTPRSSIKKKYYQYQCQRCGNCKRSLFGSIPCNNCEKTHLYCRKCIEMGRVMECEPLYEWTGPKVKWPAHINACTWKGELTEVQQKAADRITEAICNKENELLVWAVCGAGKTEMLFPGIAESLKRGKRICVATPRTDVVRELLPRLREAFSGTYVQGLYGGSRETDGAAQLVIATTHQLLRFKNAFDVIIIDEIDAFPYHADKSLSYAANRSKREDSNTTIYLTATPRQKHQILIARKKLQHIFVPSRFHGYPLPVPAFHMCYSLQKDMKSFQPPKPFFKWYAHRKTPNHQLLIFVPTIILAEKLYRNLLQILDDNVVAVHASDSNREEKIRQFRNKQIRILVTTTILERGVTFPAVDVVVFDAGHTVFDEAALVQIAGRAGRSPKDPTGEVVFFHNGKTEAMVQAVRSIQTMNKRGGFR</sequence>
<dbReference type="InterPro" id="IPR006935">
    <property type="entry name" value="Helicase/UvrB_N"/>
</dbReference>
<feature type="domain" description="Helicase ATP-binding" evidence="4">
    <location>
        <begin position="131"/>
        <end position="284"/>
    </location>
</feature>
<accession>A0A1H0ZCE3</accession>
<dbReference type="GO" id="GO:0005524">
    <property type="term" value="F:ATP binding"/>
    <property type="evidence" value="ECO:0007669"/>
    <property type="project" value="UniProtKB-KW"/>
</dbReference>
<dbReference type="EMBL" id="FNKD01000001">
    <property type="protein sequence ID" value="SDQ25062.1"/>
    <property type="molecule type" value="Genomic_DNA"/>
</dbReference>
<proteinExistence type="predicted"/>
<dbReference type="PROSITE" id="PS51194">
    <property type="entry name" value="HELICASE_CTER"/>
    <property type="match status" value="1"/>
</dbReference>
<dbReference type="InterPro" id="IPR014001">
    <property type="entry name" value="Helicase_ATP-bd"/>
</dbReference>
<dbReference type="GO" id="GO:0006270">
    <property type="term" value="P:DNA replication initiation"/>
    <property type="evidence" value="ECO:0007669"/>
    <property type="project" value="TreeGrafter"/>
</dbReference>
<name>A0A1H0ZCE3_9BACI</name>
<dbReference type="Proteomes" id="UP000199444">
    <property type="component" value="Unassembled WGS sequence"/>
</dbReference>
<dbReference type="InterPro" id="IPR001650">
    <property type="entry name" value="Helicase_C-like"/>
</dbReference>
<evidence type="ECO:0000259" key="5">
    <source>
        <dbReference type="PROSITE" id="PS51194"/>
    </source>
</evidence>
<evidence type="ECO:0000256" key="3">
    <source>
        <dbReference type="ARBA" id="ARBA00023125"/>
    </source>
</evidence>
<dbReference type="PANTHER" id="PTHR30580:SF1">
    <property type="entry name" value="COMF OPERON PROTEIN 1"/>
    <property type="match status" value="1"/>
</dbReference>
<reference evidence="6 7" key="1">
    <citation type="submission" date="2016-10" db="EMBL/GenBank/DDBJ databases">
        <authorList>
            <person name="de Groot N.N."/>
        </authorList>
    </citation>
    <scope>NUCLEOTIDE SEQUENCE [LARGE SCALE GENOMIC DNA]</scope>
    <source>
        <strain evidence="6 7">CGMCC 1.10449</strain>
    </source>
</reference>
<evidence type="ECO:0000313" key="6">
    <source>
        <dbReference type="EMBL" id="SDQ25062.1"/>
    </source>
</evidence>
<protein>
    <submittedName>
        <fullName evidence="6">Competence protein ComFA</fullName>
    </submittedName>
</protein>
<dbReference type="GO" id="GO:0016787">
    <property type="term" value="F:hydrolase activity"/>
    <property type="evidence" value="ECO:0007669"/>
    <property type="project" value="InterPro"/>
</dbReference>
<organism evidence="6 7">
    <name type="scientific">Virgibacillus salinus</name>
    <dbReference type="NCBI Taxonomy" id="553311"/>
    <lineage>
        <taxon>Bacteria</taxon>
        <taxon>Bacillati</taxon>
        <taxon>Bacillota</taxon>
        <taxon>Bacilli</taxon>
        <taxon>Bacillales</taxon>
        <taxon>Bacillaceae</taxon>
        <taxon>Virgibacillus</taxon>
    </lineage>
</organism>
<dbReference type="InterPro" id="IPR027417">
    <property type="entry name" value="P-loop_NTPase"/>
</dbReference>